<dbReference type="CDD" id="cd01086">
    <property type="entry name" value="MetAP1"/>
    <property type="match status" value="1"/>
</dbReference>
<evidence type="ECO:0000313" key="9">
    <source>
        <dbReference type="Proteomes" id="UP000502823"/>
    </source>
</evidence>
<dbReference type="GO" id="GO:0004239">
    <property type="term" value="F:initiator methionyl aminopeptidase activity"/>
    <property type="evidence" value="ECO:0007669"/>
    <property type="project" value="UniProtKB-UniRule"/>
</dbReference>
<feature type="binding site" evidence="5">
    <location>
        <position position="288"/>
    </location>
    <ligand>
        <name>a divalent metal cation</name>
        <dbReference type="ChEBI" id="CHEBI:60240"/>
        <label>2</label>
        <note>catalytic</note>
    </ligand>
</feature>
<sequence>MLRKCMVCTLQFSYITDKSSVSSSLQTTVVACDVRLLVAVLRPFRDVRDFGSYNIVKPGFVSERHAVPEHIKQPSYSDTSVPHPGPNEPEIKTVAQIQRMRESCRLARFILDSVGNYIKVGQTTDEIDALVHGLAIDNSAYPSPLNYRGFPKSVCTSVNNVACHGIPDDRPLQDGDIINVDVTVYLNGFHGDCSAMFLVGDVDKDGQALVKATELSLERAISICRPGEFFCNIGNFSIELVARKAGFTVVPCFTGHGIGTYFHGPPDIYHCYNTYPGKMQTGMTFTIEPVLAQGSHEIVILEDGWTAVTLDNGRTAQCEHTVLITDDGVEVLTDSAA</sequence>
<evidence type="ECO:0000256" key="3">
    <source>
        <dbReference type="ARBA" id="ARBA00022723"/>
    </source>
</evidence>
<dbReference type="InterPro" id="IPR002467">
    <property type="entry name" value="Pept_M24A_MAP1"/>
</dbReference>
<dbReference type="InterPro" id="IPR001714">
    <property type="entry name" value="Pept_M24_MAP"/>
</dbReference>
<feature type="binding site" evidence="5">
    <location>
        <position position="181"/>
    </location>
    <ligand>
        <name>a divalent metal cation</name>
        <dbReference type="ChEBI" id="CHEBI:60240"/>
        <label>1</label>
    </ligand>
</feature>
<dbReference type="PANTHER" id="PTHR43330:SF8">
    <property type="entry name" value="METHIONINE AMINOPEPTIDASE 1D, MITOCHONDRIAL"/>
    <property type="match status" value="1"/>
</dbReference>
<dbReference type="InterPro" id="IPR000994">
    <property type="entry name" value="Pept_M24"/>
</dbReference>
<dbReference type="PANTHER" id="PTHR43330">
    <property type="entry name" value="METHIONINE AMINOPEPTIDASE"/>
    <property type="match status" value="1"/>
</dbReference>
<evidence type="ECO:0000256" key="2">
    <source>
        <dbReference type="ARBA" id="ARBA00022670"/>
    </source>
</evidence>
<feature type="binding site" evidence="5">
    <location>
        <position position="319"/>
    </location>
    <ligand>
        <name>a divalent metal cation</name>
        <dbReference type="ChEBI" id="CHEBI:60240"/>
        <label>1</label>
    </ligand>
</feature>
<organism evidence="8 9">
    <name type="scientific">Coptotermes formosanus</name>
    <name type="common">Formosan subterranean termite</name>
    <dbReference type="NCBI Taxonomy" id="36987"/>
    <lineage>
        <taxon>Eukaryota</taxon>
        <taxon>Metazoa</taxon>
        <taxon>Ecdysozoa</taxon>
        <taxon>Arthropoda</taxon>
        <taxon>Hexapoda</taxon>
        <taxon>Insecta</taxon>
        <taxon>Pterygota</taxon>
        <taxon>Neoptera</taxon>
        <taxon>Polyneoptera</taxon>
        <taxon>Dictyoptera</taxon>
        <taxon>Blattodea</taxon>
        <taxon>Blattoidea</taxon>
        <taxon>Termitoidae</taxon>
        <taxon>Rhinotermitidae</taxon>
        <taxon>Coptotermes</taxon>
    </lineage>
</organism>
<dbReference type="Gene3D" id="3.90.230.10">
    <property type="entry name" value="Creatinase/methionine aminopeptidase superfamily"/>
    <property type="match status" value="1"/>
</dbReference>
<comment type="function">
    <text evidence="6">Cotranslationally removes the N-terminal methionine from nascent proteins. The N-terminal methionine is often cleaved when the second residue in the primary sequence is small and uncharged (Met-Ala-, Cys, Gly, Pro, Ser, Thr, or Val).</text>
</comment>
<name>A0A6L2PZ42_COPFO</name>
<feature type="binding site" evidence="5">
    <location>
        <position position="192"/>
    </location>
    <ligand>
        <name>a divalent metal cation</name>
        <dbReference type="ChEBI" id="CHEBI:60240"/>
        <label>2</label>
        <note>catalytic</note>
    </ligand>
</feature>
<evidence type="ECO:0000256" key="4">
    <source>
        <dbReference type="ARBA" id="ARBA00022801"/>
    </source>
</evidence>
<comment type="similarity">
    <text evidence="5">Belongs to the peptidase M24A family. Methionine aminopeptidase type 1 subfamily.</text>
</comment>
<keyword evidence="3 5" id="KW-0479">Metal-binding</keyword>
<evidence type="ECO:0000259" key="7">
    <source>
        <dbReference type="Pfam" id="PF00557"/>
    </source>
</evidence>
<dbReference type="FunCoup" id="A0A6L2PZ42">
    <property type="interactions" value="146"/>
</dbReference>
<dbReference type="Pfam" id="PF00557">
    <property type="entry name" value="Peptidase_M24"/>
    <property type="match status" value="1"/>
</dbReference>
<dbReference type="PROSITE" id="PS51257">
    <property type="entry name" value="PROKAR_LIPOPROTEIN"/>
    <property type="match status" value="1"/>
</dbReference>
<evidence type="ECO:0000256" key="6">
    <source>
        <dbReference type="RuleBase" id="RU003653"/>
    </source>
</evidence>
<feature type="binding site" evidence="5">
    <location>
        <position position="319"/>
    </location>
    <ligand>
        <name>a divalent metal cation</name>
        <dbReference type="ChEBI" id="CHEBI:60240"/>
        <label>2</label>
        <note>catalytic</note>
    </ligand>
</feature>
<dbReference type="GO" id="GO:0006508">
    <property type="term" value="P:proteolysis"/>
    <property type="evidence" value="ECO:0007669"/>
    <property type="project" value="UniProtKB-KW"/>
</dbReference>
<dbReference type="NCBIfam" id="TIGR00500">
    <property type="entry name" value="met_pdase_I"/>
    <property type="match status" value="1"/>
</dbReference>
<dbReference type="EMBL" id="BLKM01000702">
    <property type="protein sequence ID" value="GFG37504.1"/>
    <property type="molecule type" value="Genomic_DNA"/>
</dbReference>
<accession>A0A6L2PZ42</accession>
<gene>
    <name evidence="8" type="ORF">Cfor_09566</name>
</gene>
<dbReference type="SUPFAM" id="SSF55920">
    <property type="entry name" value="Creatinase/aminopeptidase"/>
    <property type="match status" value="1"/>
</dbReference>
<dbReference type="InterPro" id="IPR036005">
    <property type="entry name" value="Creatinase/aminopeptidase-like"/>
</dbReference>
<comment type="catalytic activity">
    <reaction evidence="5 6">
        <text>Release of N-terminal amino acids, preferentially methionine, from peptides and arylamides.</text>
        <dbReference type="EC" id="3.4.11.18"/>
    </reaction>
</comment>
<evidence type="ECO:0000256" key="1">
    <source>
        <dbReference type="ARBA" id="ARBA00022438"/>
    </source>
</evidence>
<dbReference type="HAMAP" id="MF_01974">
    <property type="entry name" value="MetAP_1"/>
    <property type="match status" value="1"/>
</dbReference>
<dbReference type="GO" id="GO:0070006">
    <property type="term" value="F:metalloaminopeptidase activity"/>
    <property type="evidence" value="ECO:0007669"/>
    <property type="project" value="UniProtKB-UniRule"/>
</dbReference>
<keyword evidence="9" id="KW-1185">Reference proteome</keyword>
<keyword evidence="4 5" id="KW-0378">Hydrolase</keyword>
<comment type="caution">
    <text evidence="8">The sequence shown here is derived from an EMBL/GenBank/DDBJ whole genome shotgun (WGS) entry which is preliminary data.</text>
</comment>
<feature type="binding site" evidence="5">
    <location>
        <position position="192"/>
    </location>
    <ligand>
        <name>a divalent metal cation</name>
        <dbReference type="ChEBI" id="CHEBI:60240"/>
        <label>1</label>
    </ligand>
</feature>
<comment type="cofactor">
    <cofactor evidence="5">
        <name>Co(2+)</name>
        <dbReference type="ChEBI" id="CHEBI:48828"/>
    </cofactor>
    <cofactor evidence="5">
        <name>Zn(2+)</name>
        <dbReference type="ChEBI" id="CHEBI:29105"/>
    </cofactor>
    <cofactor evidence="5">
        <name>Mn(2+)</name>
        <dbReference type="ChEBI" id="CHEBI:29035"/>
    </cofactor>
    <cofactor evidence="5">
        <name>Fe(2+)</name>
        <dbReference type="ChEBI" id="CHEBI:29033"/>
    </cofactor>
    <text evidence="5">Binds 2 divalent metal cations per subunit. Has a high-affinity and a low affinity metal-binding site. The true nature of the physiological cofactor is under debate. The enzyme is active with cobalt, zinc, manganese or divalent iron ions. Most likely, methionine aminopeptidases function as mononuclear Fe(2+)-metalloproteases under physiological conditions, and the catalytically relevant metal-binding site has been assigned to the histidine-containing high-affinity site.</text>
</comment>
<proteinExistence type="inferred from homology"/>
<dbReference type="EC" id="3.4.11.18" evidence="6"/>
<dbReference type="AlphaFoldDB" id="A0A6L2PZ42"/>
<feature type="domain" description="Peptidase M24" evidence="7">
    <location>
        <begin position="99"/>
        <end position="326"/>
    </location>
</feature>
<protein>
    <recommendedName>
        <fullName evidence="6">Methionine aminopeptidase</fullName>
        <ecNumber evidence="6">3.4.11.18</ecNumber>
    </recommendedName>
</protein>
<evidence type="ECO:0000256" key="5">
    <source>
        <dbReference type="HAMAP-Rule" id="MF_03174"/>
    </source>
</evidence>
<keyword evidence="1 5" id="KW-0031">Aminopeptidase</keyword>
<dbReference type="Proteomes" id="UP000502823">
    <property type="component" value="Unassembled WGS sequence"/>
</dbReference>
<dbReference type="PRINTS" id="PR00599">
    <property type="entry name" value="MAPEPTIDASE"/>
</dbReference>
<dbReference type="InParanoid" id="A0A6L2PZ42"/>
<feature type="binding site" evidence="5">
    <location>
        <position position="256"/>
    </location>
    <ligand>
        <name>a divalent metal cation</name>
        <dbReference type="ChEBI" id="CHEBI:60240"/>
        <label>2</label>
        <note>catalytic</note>
    </ligand>
</feature>
<evidence type="ECO:0000313" key="8">
    <source>
        <dbReference type="EMBL" id="GFG37504.1"/>
    </source>
</evidence>
<feature type="binding site" evidence="5">
    <location>
        <position position="164"/>
    </location>
    <ligand>
        <name>substrate</name>
    </ligand>
</feature>
<feature type="binding site" evidence="5">
    <location>
        <position position="263"/>
    </location>
    <ligand>
        <name>substrate</name>
    </ligand>
</feature>
<keyword evidence="2 5" id="KW-0645">Protease</keyword>
<dbReference type="GO" id="GO:0046872">
    <property type="term" value="F:metal ion binding"/>
    <property type="evidence" value="ECO:0007669"/>
    <property type="project" value="UniProtKB-UniRule"/>
</dbReference>
<dbReference type="OrthoDB" id="3209743at2759"/>
<reference evidence="9" key="1">
    <citation type="submission" date="2020-01" db="EMBL/GenBank/DDBJ databases">
        <title>Draft genome sequence of the Termite Coptotermes fromosanus.</title>
        <authorList>
            <person name="Itakura S."/>
            <person name="Yosikawa Y."/>
            <person name="Umezawa K."/>
        </authorList>
    </citation>
    <scope>NUCLEOTIDE SEQUENCE [LARGE SCALE GENOMIC DNA]</scope>
</reference>